<dbReference type="AlphaFoldDB" id="A0A6I4NVA1"/>
<keyword evidence="1" id="KW-1133">Transmembrane helix</keyword>
<gene>
    <name evidence="2" type="ORF">GON26_11240</name>
</gene>
<sequence>MFTNISWNNYIVVIVLLTASWYLFVGVRFYFNDLKEIAAGKRKLKFHGFQKENYQEFESQLNTPYLPKTTATDSSSEEFDTTFTQVDALIDHLKTVIADAAKTKLAKQEFAYRLKSVLQDYPLIRDSSFSSSVSELIVLECNKLEYFILTQPEAEALWG</sequence>
<evidence type="ECO:0000313" key="2">
    <source>
        <dbReference type="EMBL" id="MWB94944.1"/>
    </source>
</evidence>
<feature type="transmembrane region" description="Helical" evidence="1">
    <location>
        <begin position="12"/>
        <end position="31"/>
    </location>
</feature>
<keyword evidence="1" id="KW-0812">Transmembrane</keyword>
<accession>A0A6I4NVA1</accession>
<dbReference type="Proteomes" id="UP000471501">
    <property type="component" value="Unassembled WGS sequence"/>
</dbReference>
<comment type="caution">
    <text evidence="2">The sequence shown here is derived from an EMBL/GenBank/DDBJ whole genome shotgun (WGS) entry which is preliminary data.</text>
</comment>
<keyword evidence="3" id="KW-1185">Reference proteome</keyword>
<proteinExistence type="predicted"/>
<reference evidence="2 3" key="1">
    <citation type="submission" date="2019-12" db="EMBL/GenBank/DDBJ databases">
        <authorList>
            <person name="Kim Y.S."/>
        </authorList>
    </citation>
    <scope>NUCLEOTIDE SEQUENCE [LARGE SCALE GENOMIC DNA]</scope>
    <source>
        <strain evidence="2 3">GA093</strain>
    </source>
</reference>
<keyword evidence="1" id="KW-0472">Membrane</keyword>
<name>A0A6I4NVA1_9FLAO</name>
<dbReference type="RefSeq" id="WP_160374905.1">
    <property type="nucleotide sequence ID" value="NZ_WSTB01000005.1"/>
</dbReference>
<evidence type="ECO:0000313" key="3">
    <source>
        <dbReference type="Proteomes" id="UP000471501"/>
    </source>
</evidence>
<organism evidence="2 3">
    <name type="scientific">Flavobacterium hydrocarbonoxydans</name>
    <dbReference type="NCBI Taxonomy" id="2683249"/>
    <lineage>
        <taxon>Bacteria</taxon>
        <taxon>Pseudomonadati</taxon>
        <taxon>Bacteroidota</taxon>
        <taxon>Flavobacteriia</taxon>
        <taxon>Flavobacteriales</taxon>
        <taxon>Flavobacteriaceae</taxon>
        <taxon>Flavobacterium</taxon>
    </lineage>
</organism>
<evidence type="ECO:0000256" key="1">
    <source>
        <dbReference type="SAM" id="Phobius"/>
    </source>
</evidence>
<protein>
    <submittedName>
        <fullName evidence="2">Uncharacterized protein</fullName>
    </submittedName>
</protein>
<dbReference type="EMBL" id="WSTB01000005">
    <property type="protein sequence ID" value="MWB94944.1"/>
    <property type="molecule type" value="Genomic_DNA"/>
</dbReference>